<dbReference type="InterPro" id="IPR032710">
    <property type="entry name" value="NTF2-like_dom_sf"/>
</dbReference>
<gene>
    <name evidence="3" type="ORF">SAMN04488554_1158</name>
</gene>
<evidence type="ECO:0000313" key="3">
    <source>
        <dbReference type="EMBL" id="SED95724.1"/>
    </source>
</evidence>
<evidence type="ECO:0000259" key="2">
    <source>
        <dbReference type="Pfam" id="PF03625"/>
    </source>
</evidence>
<reference evidence="4" key="1">
    <citation type="submission" date="2016-10" db="EMBL/GenBank/DDBJ databases">
        <authorList>
            <person name="Varghese N."/>
            <person name="Submissions S."/>
        </authorList>
    </citation>
    <scope>NUCLEOTIDE SEQUENCE [LARGE SCALE GENOMIC DNA]</scope>
    <source>
        <strain evidence="4">DSM 21368</strain>
    </source>
</reference>
<accession>A0A1H5EXH7</accession>
<feature type="region of interest" description="Disordered" evidence="1">
    <location>
        <begin position="145"/>
        <end position="168"/>
    </location>
</feature>
<protein>
    <recommendedName>
        <fullName evidence="2">DUF302 domain-containing protein</fullName>
    </recommendedName>
</protein>
<dbReference type="Gene3D" id="3.30.310.70">
    <property type="entry name" value="TT1751-like domain"/>
    <property type="match status" value="1"/>
</dbReference>
<name>A0A1H5EXH7_9MICO</name>
<dbReference type="PANTHER" id="PTHR38436">
    <property type="entry name" value="POLYKETIDE CYCLASE SNOAL-LIKE DOMAIN"/>
    <property type="match status" value="1"/>
</dbReference>
<dbReference type="Pfam" id="PF07366">
    <property type="entry name" value="SnoaL"/>
    <property type="match status" value="2"/>
</dbReference>
<dbReference type="CDD" id="cd14797">
    <property type="entry name" value="DUF302"/>
    <property type="match status" value="1"/>
</dbReference>
<dbReference type="EMBL" id="FNTX01000001">
    <property type="protein sequence ID" value="SED95724.1"/>
    <property type="molecule type" value="Genomic_DNA"/>
</dbReference>
<dbReference type="SUPFAM" id="SSF103247">
    <property type="entry name" value="TT1751-like"/>
    <property type="match status" value="1"/>
</dbReference>
<proteinExistence type="predicted"/>
<dbReference type="SUPFAM" id="SSF54427">
    <property type="entry name" value="NTF2-like"/>
    <property type="match status" value="2"/>
</dbReference>
<dbReference type="InterPro" id="IPR035923">
    <property type="entry name" value="TT1751-like_sf"/>
</dbReference>
<dbReference type="PANTHER" id="PTHR38436:SF1">
    <property type="entry name" value="ESTER CYCLASE"/>
    <property type="match status" value="1"/>
</dbReference>
<dbReference type="STRING" id="648782.SAMN04488554_1158"/>
<organism evidence="3 4">
    <name type="scientific">Ruania alba</name>
    <dbReference type="NCBI Taxonomy" id="648782"/>
    <lineage>
        <taxon>Bacteria</taxon>
        <taxon>Bacillati</taxon>
        <taxon>Actinomycetota</taxon>
        <taxon>Actinomycetes</taxon>
        <taxon>Micrococcales</taxon>
        <taxon>Ruaniaceae</taxon>
        <taxon>Ruania</taxon>
    </lineage>
</organism>
<dbReference type="OrthoDB" id="129343at2"/>
<dbReference type="Proteomes" id="UP000199220">
    <property type="component" value="Unassembled WGS sequence"/>
</dbReference>
<dbReference type="Pfam" id="PF03625">
    <property type="entry name" value="DUF302"/>
    <property type="match status" value="1"/>
</dbReference>
<dbReference type="Gene3D" id="3.10.450.50">
    <property type="match status" value="2"/>
</dbReference>
<evidence type="ECO:0000256" key="1">
    <source>
        <dbReference type="SAM" id="MobiDB-lite"/>
    </source>
</evidence>
<dbReference type="InterPro" id="IPR005180">
    <property type="entry name" value="DUF302"/>
</dbReference>
<sequence length="452" mass="49590">MAEREHLSRSRWNRTSVHSVVTTLDRLESAISDYGGIRHIARVDQTSVARTGGARVAPAEVLIIENPALVAQVASVDLELLVDLPIRVHVWQAPGGRTRVRTAQPSQIAASSDHPTVRQVRHAIETILGAWLDFAVSDAEQVDLPAQSGETGELGEGRREMVLPDSSSPRELAARFHPNFNSRRLDRNGERTAEDVVVNSNGVHVYGRDSFVQRLSRYETPFPGLQLRDRIIIEDDRSAAVLYVLQGAHGGPFAGIDATGNQVEAYSGEIFDFNEQGLLAHLLTVTHLGHLKEQVHGHREVSDHEQVTLLPVVPVSAAMGESVTAAARSLYDCEGGDSGTPVIDPETIVILDGTPERGPKAWKARLDAWQTALPDLVVTVERVLADGNRRVVSLLARGTHRGPYAIGGEEPLPPTEKFVEFRMMDFLEFSEAGRLVEVVSIYNTHDIRDQLT</sequence>
<keyword evidence="4" id="KW-1185">Reference proteome</keyword>
<dbReference type="InterPro" id="IPR009959">
    <property type="entry name" value="Cyclase_SnoaL-like"/>
</dbReference>
<evidence type="ECO:0000313" key="4">
    <source>
        <dbReference type="Proteomes" id="UP000199220"/>
    </source>
</evidence>
<feature type="domain" description="DUF302" evidence="2">
    <location>
        <begin position="47"/>
        <end position="105"/>
    </location>
</feature>
<dbReference type="AlphaFoldDB" id="A0A1H5EXH7"/>
<dbReference type="GO" id="GO:0030638">
    <property type="term" value="P:polyketide metabolic process"/>
    <property type="evidence" value="ECO:0007669"/>
    <property type="project" value="InterPro"/>
</dbReference>